<dbReference type="Gene3D" id="3.40.50.2000">
    <property type="entry name" value="Glycogen Phosphorylase B"/>
    <property type="match status" value="2"/>
</dbReference>
<dbReference type="UniPathway" id="UPA00378"/>
<feature type="binding site" evidence="5">
    <location>
        <begin position="254"/>
        <end position="259"/>
    </location>
    <ligand>
        <name>UDP</name>
        <dbReference type="ChEBI" id="CHEBI:58223"/>
    </ligand>
</feature>
<dbReference type="InterPro" id="IPR058592">
    <property type="entry name" value="Gtf3_C"/>
</dbReference>
<dbReference type="GO" id="GO:0035251">
    <property type="term" value="F:UDP-glucosyltransferase activity"/>
    <property type="evidence" value="ECO:0007669"/>
    <property type="project" value="InterPro"/>
</dbReference>
<protein>
    <recommendedName>
        <fullName evidence="5">Glucosyltransferase 3</fullName>
        <ecNumber evidence="5">2.4.1.-</ecNumber>
    </recommendedName>
</protein>
<dbReference type="Proteomes" id="UP000236311">
    <property type="component" value="Unassembled WGS sequence"/>
</dbReference>
<sequence length="340" mass="38893">MKVHITNVSGLAGAAGNAQQRVTDIARRYLYVNVLGIFHYPVESDTPEMLRTRLDGILAAISHGDTVIFQLPTWNDIKFDEAFAARLGNYRGVKKIFFVHDVPPLMFENTLGWLGRYIDLYNLADVLIVPSREMEEYLRSNGLKVPKIVVQRMWDFPVEIDQTIVPCFRKRINFAANVTSNYRPFVREWNHDRVELAVTANPGDYEWAKGRNIRFLGWHNNDNLLADALRKSGGFGLLWQDCPWWKEYMKLNASYKRSACLAAGLPIIVSSSTAETEMILRKNLGLVVDSLDEAVDRVASMEEGQYRKMVEDVGKFAQLIQGGYFTKKLLIDSVFRLLYD</sequence>
<evidence type="ECO:0000256" key="5">
    <source>
        <dbReference type="HAMAP-Rule" id="MF_00841"/>
    </source>
</evidence>
<accession>A0A2K4ZEP1</accession>
<evidence type="ECO:0000256" key="2">
    <source>
        <dbReference type="ARBA" id="ARBA00022676"/>
    </source>
</evidence>
<proteinExistence type="inferred from homology"/>
<evidence type="ECO:0000313" key="8">
    <source>
        <dbReference type="EMBL" id="SOY28932.1"/>
    </source>
</evidence>
<evidence type="ECO:0000259" key="7">
    <source>
        <dbReference type="Pfam" id="PF26337"/>
    </source>
</evidence>
<comment type="similarity">
    <text evidence="5">Belongs to the Gtf3 glucosyltransferase family.</text>
</comment>
<dbReference type="OrthoDB" id="9790931at2"/>
<organism evidence="8 9">
    <name type="scientific">Acetatifactor muris</name>
    <dbReference type="NCBI Taxonomy" id="879566"/>
    <lineage>
        <taxon>Bacteria</taxon>
        <taxon>Bacillati</taxon>
        <taxon>Bacillota</taxon>
        <taxon>Clostridia</taxon>
        <taxon>Lachnospirales</taxon>
        <taxon>Lachnospiraceae</taxon>
        <taxon>Acetatifactor</taxon>
    </lineage>
</organism>
<comment type="pathway">
    <text evidence="1 5">Protein modification; protein glycosylation.</text>
</comment>
<comment type="function">
    <text evidence="5">Required for polymorphic O-glycosylation of the serine-rich repeat protein in this bacteria. Catalyzes the second step in glycosylation by transferring a sugar from a UDP-activated sugar to the terminal GlcNAc moiety of the 3-O-(N-acetyl-alpha-D-glucosaminyl)-L-seryl-[protein] resulting from the first glycosylation step.</text>
</comment>
<name>A0A2K4ZEP1_9FIRM</name>
<dbReference type="RefSeq" id="WP_103238997.1">
    <property type="nucleotide sequence ID" value="NZ_JANJZD010000014.1"/>
</dbReference>
<evidence type="ECO:0000259" key="6">
    <source>
        <dbReference type="Pfam" id="PF26334"/>
    </source>
</evidence>
<gene>
    <name evidence="8" type="primary">wbbI_2</name>
    <name evidence="5" type="synonym">gtf3</name>
    <name evidence="8" type="ORF">AMURIS_01647</name>
</gene>
<evidence type="ECO:0000256" key="1">
    <source>
        <dbReference type="ARBA" id="ARBA00004922"/>
    </source>
</evidence>
<reference evidence="8 9" key="1">
    <citation type="submission" date="2018-01" db="EMBL/GenBank/DDBJ databases">
        <authorList>
            <person name="Gaut B.S."/>
            <person name="Morton B.R."/>
            <person name="Clegg M.T."/>
            <person name="Duvall M.R."/>
        </authorList>
    </citation>
    <scope>NUCLEOTIDE SEQUENCE [LARGE SCALE GENOMIC DNA]</scope>
    <source>
        <strain evidence="8">GP69</strain>
    </source>
</reference>
<dbReference type="InterPro" id="IPR043676">
    <property type="entry name" value="Gtf3"/>
</dbReference>
<dbReference type="Pfam" id="PF26337">
    <property type="entry name" value="Gtf3_C"/>
    <property type="match status" value="1"/>
</dbReference>
<evidence type="ECO:0000256" key="3">
    <source>
        <dbReference type="ARBA" id="ARBA00022679"/>
    </source>
</evidence>
<dbReference type="InterPro" id="IPR058591">
    <property type="entry name" value="Gtf3_N"/>
</dbReference>
<dbReference type="EMBL" id="OFSM01000007">
    <property type="protein sequence ID" value="SOY28932.1"/>
    <property type="molecule type" value="Genomic_DNA"/>
</dbReference>
<dbReference type="Pfam" id="PF26334">
    <property type="entry name" value="Gtf3_N"/>
    <property type="match status" value="1"/>
</dbReference>
<evidence type="ECO:0000256" key="4">
    <source>
        <dbReference type="ARBA" id="ARBA00022741"/>
    </source>
</evidence>
<comment type="caution">
    <text evidence="5">Lacks conserved residue(s) required for the propagation of feature annotation.</text>
</comment>
<comment type="subunit">
    <text evidence="5">Homotetramer; a dimer of dimers.</text>
</comment>
<dbReference type="EC" id="2.4.1.-" evidence="5"/>
<keyword evidence="3 5" id="KW-0808">Transferase</keyword>
<dbReference type="HAMAP" id="MF_00841">
    <property type="entry name" value="Gtf3"/>
    <property type="match status" value="1"/>
</dbReference>
<feature type="domain" description="Glucosyltransferase 3-like C-terminal" evidence="7">
    <location>
        <begin position="172"/>
        <end position="332"/>
    </location>
</feature>
<dbReference type="SUPFAM" id="SSF53756">
    <property type="entry name" value="UDP-Glycosyltransferase/glycogen phosphorylase"/>
    <property type="match status" value="1"/>
</dbReference>
<dbReference type="AlphaFoldDB" id="A0A2K4ZEP1"/>
<dbReference type="PIRSF" id="PIRSF007023">
    <property type="entry name" value="UDP-Galf_transf"/>
    <property type="match status" value="1"/>
</dbReference>
<feature type="domain" description="Glucosyltransferase 3-like N-terminal" evidence="6">
    <location>
        <begin position="2"/>
        <end position="153"/>
    </location>
</feature>
<dbReference type="GO" id="GO:0000166">
    <property type="term" value="F:nucleotide binding"/>
    <property type="evidence" value="ECO:0007669"/>
    <property type="project" value="UniProtKB-KW"/>
</dbReference>
<keyword evidence="4 5" id="KW-0547">Nucleotide-binding</keyword>
<keyword evidence="9" id="KW-1185">Reference proteome</keyword>
<comment type="domain">
    <text evidence="5">Dimerizes via the C-terminus; dimerization is required for tetramer formation. Binds protein substrate via an exposed loop in the N-terminus.</text>
</comment>
<keyword evidence="2 5" id="KW-0328">Glycosyltransferase</keyword>
<evidence type="ECO:0000313" key="9">
    <source>
        <dbReference type="Proteomes" id="UP000236311"/>
    </source>
</evidence>